<dbReference type="Proteomes" id="UP000580718">
    <property type="component" value="Unassembled WGS sequence"/>
</dbReference>
<dbReference type="InterPro" id="IPR042267">
    <property type="entry name" value="VTC_sf"/>
</dbReference>
<dbReference type="EMBL" id="QKNV01000213">
    <property type="protein sequence ID" value="PZA20189.1"/>
    <property type="molecule type" value="Genomic_DNA"/>
</dbReference>
<dbReference type="EMBL" id="JACIBU010000001">
    <property type="protein sequence ID" value="MBB3675030.1"/>
    <property type="molecule type" value="Genomic_DNA"/>
</dbReference>
<name>A0A323V5T3_9ACTN</name>
<dbReference type="GO" id="GO:0006799">
    <property type="term" value="P:polyphosphate biosynthetic process"/>
    <property type="evidence" value="ECO:0007669"/>
    <property type="project" value="UniProtKB-ARBA"/>
</dbReference>
<feature type="domain" description="VTC" evidence="2">
    <location>
        <begin position="27"/>
        <end position="234"/>
    </location>
</feature>
<dbReference type="Gene3D" id="3.20.100.30">
    <property type="entry name" value="VTC, catalytic tunnel domain"/>
    <property type="match status" value="1"/>
</dbReference>
<comment type="caution">
    <text evidence="4">The sequence shown here is derived from an EMBL/GenBank/DDBJ whole genome shotgun (WGS) entry which is preliminary data.</text>
</comment>
<evidence type="ECO:0000313" key="3">
    <source>
        <dbReference type="EMBL" id="MBB3675030.1"/>
    </source>
</evidence>
<dbReference type="InterPro" id="IPR033469">
    <property type="entry name" value="CYTH-like_dom_sf"/>
</dbReference>
<evidence type="ECO:0000313" key="6">
    <source>
        <dbReference type="Proteomes" id="UP000580718"/>
    </source>
</evidence>
<dbReference type="Proteomes" id="UP000247602">
    <property type="component" value="Unassembled WGS sequence"/>
</dbReference>
<feature type="region of interest" description="Disordered" evidence="1">
    <location>
        <begin position="245"/>
        <end position="264"/>
    </location>
</feature>
<reference evidence="3 6" key="2">
    <citation type="submission" date="2020-08" db="EMBL/GenBank/DDBJ databases">
        <title>Sequencing the genomes of 1000 actinobacteria strains.</title>
        <authorList>
            <person name="Klenk H.-P."/>
        </authorList>
    </citation>
    <scope>NUCLEOTIDE SEQUENCE [LARGE SCALE GENOMIC DNA]</scope>
    <source>
        <strain evidence="3 6">DSM 16678</strain>
    </source>
</reference>
<dbReference type="RefSeq" id="WP_110553332.1">
    <property type="nucleotide sequence ID" value="NZ_JACIBU010000001.1"/>
</dbReference>
<evidence type="ECO:0000259" key="2">
    <source>
        <dbReference type="Pfam" id="PF09359"/>
    </source>
</evidence>
<accession>A0A323V5T3</accession>
<reference evidence="4 5" key="1">
    <citation type="submission" date="2018-06" db="EMBL/GenBank/DDBJ databases">
        <title>Draft genome sequence of Modestobacter versicolor CP153-2.</title>
        <authorList>
            <person name="Gundlapally S.R."/>
        </authorList>
    </citation>
    <scope>NUCLEOTIDE SEQUENCE [LARGE SCALE GENOMIC DNA]</scope>
    <source>
        <strain evidence="4 5">CP153-2</strain>
    </source>
</reference>
<sequence>MTALAAVAGLAPITLEELVEQAALQTRVDRKYVVPVTVAEQLVAGLAGCARVLDVGGRRDLGYASLYFDTPELTSYLLAARGRRRRFKVRRRTYADTGQSFLEVKTRGGRGCTVKERTPDDDGHALALDAAGRRFVDEVLGRAGIDPVAAELVPVLTTRYERTTLLLPAPASRVTVDTGLRWAVPGGPDLGLPGLAIVETKSSSTPSVADRRLWRAGHRPSRVSKYGTGLAALHEHLPANRWHPVLRRHFDPDPTPTPQERTAS</sequence>
<dbReference type="InterPro" id="IPR018966">
    <property type="entry name" value="VTC_domain"/>
</dbReference>
<proteinExistence type="predicted"/>
<evidence type="ECO:0000313" key="5">
    <source>
        <dbReference type="Proteomes" id="UP000247602"/>
    </source>
</evidence>
<protein>
    <submittedName>
        <fullName evidence="4">Molecular chaperone</fullName>
    </submittedName>
</protein>
<evidence type="ECO:0000313" key="4">
    <source>
        <dbReference type="EMBL" id="PZA20189.1"/>
    </source>
</evidence>
<organism evidence="4 5">
    <name type="scientific">Modestobacter versicolor</name>
    <dbReference type="NCBI Taxonomy" id="429133"/>
    <lineage>
        <taxon>Bacteria</taxon>
        <taxon>Bacillati</taxon>
        <taxon>Actinomycetota</taxon>
        <taxon>Actinomycetes</taxon>
        <taxon>Geodermatophilales</taxon>
        <taxon>Geodermatophilaceae</taxon>
        <taxon>Modestobacter</taxon>
    </lineage>
</organism>
<dbReference type="OrthoDB" id="148766at2"/>
<gene>
    <name evidence="4" type="ORF">DMO24_16795</name>
    <name evidence="3" type="ORF">FHX36_000765</name>
</gene>
<evidence type="ECO:0000256" key="1">
    <source>
        <dbReference type="SAM" id="MobiDB-lite"/>
    </source>
</evidence>
<dbReference type="Pfam" id="PF09359">
    <property type="entry name" value="VTC"/>
    <property type="match status" value="1"/>
</dbReference>
<dbReference type="CDD" id="cd07750">
    <property type="entry name" value="PolyPPase_VTC_like"/>
    <property type="match status" value="1"/>
</dbReference>
<keyword evidence="5" id="KW-1185">Reference proteome</keyword>
<dbReference type="SUPFAM" id="SSF55154">
    <property type="entry name" value="CYTH-like phosphatases"/>
    <property type="match status" value="1"/>
</dbReference>
<dbReference type="AlphaFoldDB" id="A0A323V5T3"/>